<keyword evidence="4" id="KW-1185">Reference proteome</keyword>
<accession>A0ABC8RB30</accession>
<evidence type="ECO:0000256" key="1">
    <source>
        <dbReference type="ARBA" id="ARBA00022741"/>
    </source>
</evidence>
<evidence type="ECO:0000313" key="3">
    <source>
        <dbReference type="EMBL" id="CAK9142176.1"/>
    </source>
</evidence>
<protein>
    <submittedName>
        <fullName evidence="3">Uncharacterized protein</fullName>
    </submittedName>
</protein>
<dbReference type="PANTHER" id="PTHR27007">
    <property type="match status" value="1"/>
</dbReference>
<gene>
    <name evidence="3" type="ORF">ILEXP_LOCUS9831</name>
</gene>
<dbReference type="Gene3D" id="1.10.510.10">
    <property type="entry name" value="Transferase(Phosphotransferase) domain 1"/>
    <property type="match status" value="1"/>
</dbReference>
<dbReference type="AlphaFoldDB" id="A0ABC8RB30"/>
<dbReference type="Proteomes" id="UP001642360">
    <property type="component" value="Unassembled WGS sequence"/>
</dbReference>
<dbReference type="InterPro" id="IPR050528">
    <property type="entry name" value="L-type_Lectin-RKs"/>
</dbReference>
<dbReference type="GO" id="GO:0005524">
    <property type="term" value="F:ATP binding"/>
    <property type="evidence" value="ECO:0007669"/>
    <property type="project" value="UniProtKB-KW"/>
</dbReference>
<dbReference type="SUPFAM" id="SSF56112">
    <property type="entry name" value="Protein kinase-like (PK-like)"/>
    <property type="match status" value="1"/>
</dbReference>
<name>A0ABC8RB30_9AQUA</name>
<reference evidence="3 4" key="1">
    <citation type="submission" date="2024-02" db="EMBL/GenBank/DDBJ databases">
        <authorList>
            <person name="Vignale AGUSTIN F."/>
            <person name="Sosa J E."/>
            <person name="Modenutti C."/>
        </authorList>
    </citation>
    <scope>NUCLEOTIDE SEQUENCE [LARGE SCALE GENOMIC DNA]</scope>
</reference>
<organism evidence="3 4">
    <name type="scientific">Ilex paraguariensis</name>
    <name type="common">yerba mate</name>
    <dbReference type="NCBI Taxonomy" id="185542"/>
    <lineage>
        <taxon>Eukaryota</taxon>
        <taxon>Viridiplantae</taxon>
        <taxon>Streptophyta</taxon>
        <taxon>Embryophyta</taxon>
        <taxon>Tracheophyta</taxon>
        <taxon>Spermatophyta</taxon>
        <taxon>Magnoliopsida</taxon>
        <taxon>eudicotyledons</taxon>
        <taxon>Gunneridae</taxon>
        <taxon>Pentapetalae</taxon>
        <taxon>asterids</taxon>
        <taxon>campanulids</taxon>
        <taxon>Aquifoliales</taxon>
        <taxon>Aquifoliaceae</taxon>
        <taxon>Ilex</taxon>
    </lineage>
</organism>
<proteinExistence type="predicted"/>
<sequence length="147" mass="16115">MSLLSGTGKTTTSTDVFAFGVFMLEVACGQRPIQVQGLIDDMILVQWVLEKWKEGAILEASDSILGGDFVVDEMELVLKLGLLCSHYNPVTRPSMRQVMQYLDGEVILPEVSMDIAVTALFGNEVSNEFVMTFPSSSSGSVSAWHYL</sequence>
<evidence type="ECO:0000256" key="2">
    <source>
        <dbReference type="ARBA" id="ARBA00022840"/>
    </source>
</evidence>
<dbReference type="EMBL" id="CAUOFW020001203">
    <property type="protein sequence ID" value="CAK9142176.1"/>
    <property type="molecule type" value="Genomic_DNA"/>
</dbReference>
<keyword evidence="2" id="KW-0067">ATP-binding</keyword>
<keyword evidence="1" id="KW-0547">Nucleotide-binding</keyword>
<evidence type="ECO:0000313" key="4">
    <source>
        <dbReference type="Proteomes" id="UP001642360"/>
    </source>
</evidence>
<dbReference type="InterPro" id="IPR011009">
    <property type="entry name" value="Kinase-like_dom_sf"/>
</dbReference>
<comment type="caution">
    <text evidence="3">The sequence shown here is derived from an EMBL/GenBank/DDBJ whole genome shotgun (WGS) entry which is preliminary data.</text>
</comment>